<feature type="chain" id="PRO_5042926742" evidence="8">
    <location>
        <begin position="27"/>
        <end position="470"/>
    </location>
</feature>
<keyword evidence="2 10" id="KW-0645">Protease</keyword>
<keyword evidence="3 8" id="KW-0732">Signal</keyword>
<feature type="active site" evidence="7">
    <location>
        <position position="151"/>
    </location>
</feature>
<proteinExistence type="inferred from homology"/>
<evidence type="ECO:0000256" key="8">
    <source>
        <dbReference type="SAM" id="SignalP"/>
    </source>
</evidence>
<evidence type="ECO:0000256" key="6">
    <source>
        <dbReference type="ARBA" id="ARBA00023157"/>
    </source>
</evidence>
<dbReference type="SUPFAM" id="SSF50630">
    <property type="entry name" value="Acid proteases"/>
    <property type="match status" value="1"/>
</dbReference>
<keyword evidence="5" id="KW-0378">Hydrolase</keyword>
<evidence type="ECO:0000256" key="4">
    <source>
        <dbReference type="ARBA" id="ARBA00022750"/>
    </source>
</evidence>
<dbReference type="EMBL" id="CP136896">
    <property type="protein sequence ID" value="WOL13656.1"/>
    <property type="molecule type" value="Genomic_DNA"/>
</dbReference>
<comment type="similarity">
    <text evidence="1">Belongs to the peptidase A1 family.</text>
</comment>
<evidence type="ECO:0000313" key="11">
    <source>
        <dbReference type="Proteomes" id="UP001327560"/>
    </source>
</evidence>
<reference evidence="10 11" key="1">
    <citation type="submission" date="2023-10" db="EMBL/GenBank/DDBJ databases">
        <title>Chromosome-scale genome assembly provides insights into flower coloration mechanisms of Canna indica.</title>
        <authorList>
            <person name="Li C."/>
        </authorList>
    </citation>
    <scope>NUCLEOTIDE SEQUENCE [LARGE SCALE GENOMIC DNA]</scope>
    <source>
        <tissue evidence="10">Flower</tissue>
    </source>
</reference>
<dbReference type="FunFam" id="2.40.70.10:FF:000021">
    <property type="entry name" value="Aspartyl protease AED1"/>
    <property type="match status" value="1"/>
</dbReference>
<dbReference type="Proteomes" id="UP001327560">
    <property type="component" value="Chromosome 7"/>
</dbReference>
<dbReference type="InterPro" id="IPR021109">
    <property type="entry name" value="Peptidase_aspartic_dom_sf"/>
</dbReference>
<dbReference type="InterPro" id="IPR033873">
    <property type="entry name" value="CND41-like"/>
</dbReference>
<dbReference type="PANTHER" id="PTHR13683:SF750">
    <property type="entry name" value="ASPARTYL PROTEASE AED1"/>
    <property type="match status" value="1"/>
</dbReference>
<feature type="domain" description="Peptidase A1" evidence="9">
    <location>
        <begin position="133"/>
        <end position="466"/>
    </location>
</feature>
<evidence type="ECO:0000256" key="7">
    <source>
        <dbReference type="PIRSR" id="PIRSR601461-1"/>
    </source>
</evidence>
<dbReference type="PRINTS" id="PR00792">
    <property type="entry name" value="PEPSIN"/>
</dbReference>
<dbReference type="InterPro" id="IPR033121">
    <property type="entry name" value="PEPTIDASE_A1"/>
</dbReference>
<evidence type="ECO:0000259" key="9">
    <source>
        <dbReference type="PROSITE" id="PS51767"/>
    </source>
</evidence>
<dbReference type="Pfam" id="PF14541">
    <property type="entry name" value="TAXi_C"/>
    <property type="match status" value="1"/>
</dbReference>
<dbReference type="InterPro" id="IPR032861">
    <property type="entry name" value="TAXi_N"/>
</dbReference>
<evidence type="ECO:0000256" key="2">
    <source>
        <dbReference type="ARBA" id="ARBA00022670"/>
    </source>
</evidence>
<organism evidence="10 11">
    <name type="scientific">Canna indica</name>
    <name type="common">Indian-shot</name>
    <dbReference type="NCBI Taxonomy" id="4628"/>
    <lineage>
        <taxon>Eukaryota</taxon>
        <taxon>Viridiplantae</taxon>
        <taxon>Streptophyta</taxon>
        <taxon>Embryophyta</taxon>
        <taxon>Tracheophyta</taxon>
        <taxon>Spermatophyta</taxon>
        <taxon>Magnoliopsida</taxon>
        <taxon>Liliopsida</taxon>
        <taxon>Zingiberales</taxon>
        <taxon>Cannaceae</taxon>
        <taxon>Canna</taxon>
    </lineage>
</organism>
<accession>A0AAQ3QI90</accession>
<keyword evidence="11" id="KW-1185">Reference proteome</keyword>
<gene>
    <name evidence="10" type="ORF">Cni_G22429</name>
</gene>
<dbReference type="GO" id="GO:0006508">
    <property type="term" value="P:proteolysis"/>
    <property type="evidence" value="ECO:0007669"/>
    <property type="project" value="UniProtKB-KW"/>
</dbReference>
<feature type="active site" evidence="7">
    <location>
        <position position="349"/>
    </location>
</feature>
<keyword evidence="6" id="KW-1015">Disulfide bond</keyword>
<dbReference type="InterPro" id="IPR001461">
    <property type="entry name" value="Aspartic_peptidase_A1"/>
</dbReference>
<dbReference type="FunFam" id="2.40.70.10:FF:000013">
    <property type="entry name" value="Aspartyl protease AED1"/>
    <property type="match status" value="1"/>
</dbReference>
<dbReference type="PANTHER" id="PTHR13683">
    <property type="entry name" value="ASPARTYL PROTEASES"/>
    <property type="match status" value="1"/>
</dbReference>
<keyword evidence="4" id="KW-0064">Aspartyl protease</keyword>
<evidence type="ECO:0000313" key="10">
    <source>
        <dbReference type="EMBL" id="WOL13656.1"/>
    </source>
</evidence>
<dbReference type="CDD" id="cd05472">
    <property type="entry name" value="cnd41_like"/>
    <property type="match status" value="1"/>
</dbReference>
<dbReference type="Pfam" id="PF14543">
    <property type="entry name" value="TAXi_N"/>
    <property type="match status" value="1"/>
</dbReference>
<sequence>MASPSFYFAFFLLSLAFSSACLLVCGEEDRTDIEVDTQFLLPNDACSASNKGTLSSKKASLRVVHRQGPCSPLIGRQKRISHEQILIQDQAHVDSLQRRVSTTSSLGEHPNLDGLAASAIPARNGHSLETANYIVTVAFGTPKKAQTIIFDTGSDVTWVQCQPCVGSCYMQQDPLFDPSQSSTYTNTSCSSAFCDELTARGCSGKTCLYGVQYGDGSITVGFYAEDTLTLSPYEVLPHFRFGCGERNEGIFGEVAGILGLGRGKPSLVSQTYPKYGEVFAYCLPPTESSTGYLTFGSGYPSSTKLQYTPMLSEARAPSFYFLTLTAISVGGQQLPVSPAVFSKGGSIIDSGTVITRLPPTAYAALRSAFRQAMSVYKSAPALSILDTCYDLSGYDKVKIPVVALYLGGGVKLELGEAGTLYVASSSQVCLAFAANGDDSDMGILGNVQQRGLNVVYDVPKKVIGFSYGGC</sequence>
<evidence type="ECO:0000256" key="3">
    <source>
        <dbReference type="ARBA" id="ARBA00022729"/>
    </source>
</evidence>
<protein>
    <submittedName>
        <fullName evidence="10">Aspartyl protease family protein</fullName>
    </submittedName>
</protein>
<dbReference type="Gene3D" id="2.40.70.10">
    <property type="entry name" value="Acid Proteases"/>
    <property type="match status" value="2"/>
</dbReference>
<dbReference type="AlphaFoldDB" id="A0AAQ3QI90"/>
<dbReference type="GO" id="GO:0004190">
    <property type="term" value="F:aspartic-type endopeptidase activity"/>
    <property type="evidence" value="ECO:0007669"/>
    <property type="project" value="UniProtKB-KW"/>
</dbReference>
<evidence type="ECO:0000256" key="1">
    <source>
        <dbReference type="ARBA" id="ARBA00007447"/>
    </source>
</evidence>
<name>A0AAQ3QI90_9LILI</name>
<feature type="signal peptide" evidence="8">
    <location>
        <begin position="1"/>
        <end position="26"/>
    </location>
</feature>
<dbReference type="PROSITE" id="PS51767">
    <property type="entry name" value="PEPTIDASE_A1"/>
    <property type="match status" value="1"/>
</dbReference>
<evidence type="ECO:0000256" key="5">
    <source>
        <dbReference type="ARBA" id="ARBA00022801"/>
    </source>
</evidence>
<dbReference type="InterPro" id="IPR032799">
    <property type="entry name" value="TAXi_C"/>
</dbReference>